<dbReference type="Gene3D" id="3.40.109.10">
    <property type="entry name" value="NADH Oxidase"/>
    <property type="match status" value="1"/>
</dbReference>
<evidence type="ECO:0008006" key="4">
    <source>
        <dbReference type="Google" id="ProtNLM"/>
    </source>
</evidence>
<sequence>MPDRTLDAGPLALARVAVLATATTWPAATDLAAALAARGVGGASPVRVSGVDGPLPSADLVVAVGDDVPGDLLTASRAPVLRVCWEADHVQVGPQLRSGHTACVACVRRSVTSAGLRTGTAIDGTLHQMGCAHAADEVVRVLLAAPDATPPRIMRRIGREAGDDTILVTPFEDCPACRWPAGDDPLAATYEWQVERPSSGLVATVPAMRRIDRTRPPRPADRSGRRHPMAAPAPLPGPSTGSGEPAPLSAAILASLLHHCVGRRPDARRWAPTGGNLGSTAAVFVTGPGSGVPARPLRFDDTGGGVFSTASAATLEQVTAETDLADCRADAVVCLVADAGRLVEKYGRFAYRLCHLDAGCAAMQLAVVGQAHGVTTRFAGRWSARLGPMLDLGEDETVAAVVAVTGAA</sequence>
<organism evidence="2 3">
    <name type="scientific">Phytohabitans kaempferiae</name>
    <dbReference type="NCBI Taxonomy" id="1620943"/>
    <lineage>
        <taxon>Bacteria</taxon>
        <taxon>Bacillati</taxon>
        <taxon>Actinomycetota</taxon>
        <taxon>Actinomycetes</taxon>
        <taxon>Micromonosporales</taxon>
        <taxon>Micromonosporaceae</taxon>
    </lineage>
</organism>
<keyword evidence="3" id="KW-1185">Reference proteome</keyword>
<feature type="region of interest" description="Disordered" evidence="1">
    <location>
        <begin position="208"/>
        <end position="246"/>
    </location>
</feature>
<evidence type="ECO:0000313" key="3">
    <source>
        <dbReference type="Proteomes" id="UP001589867"/>
    </source>
</evidence>
<evidence type="ECO:0000313" key="2">
    <source>
        <dbReference type="EMBL" id="MFC0529792.1"/>
    </source>
</evidence>
<gene>
    <name evidence="2" type="ORF">ACFFIA_19215</name>
</gene>
<proteinExistence type="predicted"/>
<dbReference type="SUPFAM" id="SSF55469">
    <property type="entry name" value="FMN-dependent nitroreductase-like"/>
    <property type="match status" value="1"/>
</dbReference>
<dbReference type="InterPro" id="IPR000415">
    <property type="entry name" value="Nitroreductase-like"/>
</dbReference>
<feature type="compositionally biased region" description="Basic and acidic residues" evidence="1">
    <location>
        <begin position="209"/>
        <end position="223"/>
    </location>
</feature>
<protein>
    <recommendedName>
        <fullName evidence="4">Nitroreductase domain-containing protein</fullName>
    </recommendedName>
</protein>
<dbReference type="EMBL" id="JBHLUH010000039">
    <property type="protein sequence ID" value="MFC0529792.1"/>
    <property type="molecule type" value="Genomic_DNA"/>
</dbReference>
<dbReference type="RefSeq" id="WP_377252854.1">
    <property type="nucleotide sequence ID" value="NZ_JBHLUH010000039.1"/>
</dbReference>
<comment type="caution">
    <text evidence="2">The sequence shown here is derived from an EMBL/GenBank/DDBJ whole genome shotgun (WGS) entry which is preliminary data.</text>
</comment>
<accession>A0ABV6M524</accession>
<name>A0ABV6M524_9ACTN</name>
<evidence type="ECO:0000256" key="1">
    <source>
        <dbReference type="SAM" id="MobiDB-lite"/>
    </source>
</evidence>
<dbReference type="Gene3D" id="3.40.50.720">
    <property type="entry name" value="NAD(P)-binding Rossmann-like Domain"/>
    <property type="match status" value="1"/>
</dbReference>
<reference evidence="2 3" key="1">
    <citation type="submission" date="2024-09" db="EMBL/GenBank/DDBJ databases">
        <authorList>
            <person name="Sun Q."/>
            <person name="Mori K."/>
        </authorList>
    </citation>
    <scope>NUCLEOTIDE SEQUENCE [LARGE SCALE GENOMIC DNA]</scope>
    <source>
        <strain evidence="2 3">TBRC 3947</strain>
    </source>
</reference>
<dbReference type="Proteomes" id="UP001589867">
    <property type="component" value="Unassembled WGS sequence"/>
</dbReference>